<gene>
    <name evidence="2" type="ORF">H9650_17020</name>
</gene>
<keyword evidence="3" id="KW-1185">Reference proteome</keyword>
<dbReference type="EMBL" id="JACSQO010000010">
    <property type="protein sequence ID" value="MBD7945814.1"/>
    <property type="molecule type" value="Genomic_DNA"/>
</dbReference>
<accession>A0ABR8RDD0</accession>
<reference evidence="2 3" key="1">
    <citation type="submission" date="2020-08" db="EMBL/GenBank/DDBJ databases">
        <title>A Genomic Blueprint of the Chicken Gut Microbiome.</title>
        <authorList>
            <person name="Gilroy R."/>
            <person name="Ravi A."/>
            <person name="Getino M."/>
            <person name="Pursley I."/>
            <person name="Horton D.L."/>
            <person name="Alikhan N.-F."/>
            <person name="Baker D."/>
            <person name="Gharbi K."/>
            <person name="Hall N."/>
            <person name="Watson M."/>
            <person name="Adriaenssens E.M."/>
            <person name="Foster-Nyarko E."/>
            <person name="Jarju S."/>
            <person name="Secka A."/>
            <person name="Antonio M."/>
            <person name="Oren A."/>
            <person name="Chaudhuri R."/>
            <person name="La Ragione R.M."/>
            <person name="Hildebrand F."/>
            <person name="Pallen M.J."/>
        </authorList>
    </citation>
    <scope>NUCLEOTIDE SEQUENCE [LARGE SCALE GENOMIC DNA]</scope>
    <source>
        <strain evidence="2 3">Sa2BUA9</strain>
    </source>
</reference>
<name>A0ABR8RDD0_9BACI</name>
<keyword evidence="1" id="KW-0175">Coiled coil</keyword>
<evidence type="ECO:0000313" key="3">
    <source>
        <dbReference type="Proteomes" id="UP000640786"/>
    </source>
</evidence>
<protein>
    <submittedName>
        <fullName evidence="2">Uncharacterized protein</fullName>
    </submittedName>
</protein>
<dbReference type="RefSeq" id="WP_191697720.1">
    <property type="nucleotide sequence ID" value="NZ_JACSQO010000010.1"/>
</dbReference>
<sequence length="359" mass="42681">MNIKLEEYKQLKKKNEELVSKMKRLTRMLKSSVMKKDMEYLLNILIPDVNEDSGLPYDVFFEINGRCLDFGELLRIVALLVKTNRCDLAFYISQKYTSKDNIKSTVLSEETIEDFQLALNRFVKEIVGQKNIEEIHLMILFEILSYKDNHEFLTEFEKMFDRYIEELITACSITRNDYWLVKLLFIIWNNAHNTVLKKYFDYLYTRRLLINRMISESNMTLWEMLANYSGYELSGNKMISIKKSHSKKHSRFEVPKMMPLTKTNDEISNSNKHNAENWKDFSDLRTFGYEVTNKTDEERRNALNNALMNIHPSRIISHISWLLKNSYKKDGIRGDFSKSIRAYETDLQYLEGIMGRYKK</sequence>
<evidence type="ECO:0000256" key="1">
    <source>
        <dbReference type="SAM" id="Coils"/>
    </source>
</evidence>
<dbReference type="Proteomes" id="UP000640786">
    <property type="component" value="Unassembled WGS sequence"/>
</dbReference>
<evidence type="ECO:0000313" key="2">
    <source>
        <dbReference type="EMBL" id="MBD7945814.1"/>
    </source>
</evidence>
<feature type="coiled-coil region" evidence="1">
    <location>
        <begin position="1"/>
        <end position="28"/>
    </location>
</feature>
<proteinExistence type="predicted"/>
<organism evidence="2 3">
    <name type="scientific">Psychrobacillus faecigallinarum</name>
    <dbReference type="NCBI Taxonomy" id="2762235"/>
    <lineage>
        <taxon>Bacteria</taxon>
        <taxon>Bacillati</taxon>
        <taxon>Bacillota</taxon>
        <taxon>Bacilli</taxon>
        <taxon>Bacillales</taxon>
        <taxon>Bacillaceae</taxon>
        <taxon>Psychrobacillus</taxon>
    </lineage>
</organism>
<comment type="caution">
    <text evidence="2">The sequence shown here is derived from an EMBL/GenBank/DDBJ whole genome shotgun (WGS) entry which is preliminary data.</text>
</comment>